<dbReference type="Pfam" id="PF00211">
    <property type="entry name" value="Guanylate_cyc"/>
    <property type="match status" value="1"/>
</dbReference>
<comment type="similarity">
    <text evidence="17">Belongs to the adenylyl cyclase class-4/guanylyl cyclase family.</text>
</comment>
<accession>A0A2P9AKS7</accession>
<dbReference type="GO" id="GO:0005524">
    <property type="term" value="F:ATP binding"/>
    <property type="evidence" value="ECO:0007669"/>
    <property type="project" value="UniProtKB-KW"/>
</dbReference>
<keyword evidence="8" id="KW-0067">ATP-binding</keyword>
<dbReference type="GO" id="GO:0007168">
    <property type="term" value="P:receptor guanylyl cyclase signaling pathway"/>
    <property type="evidence" value="ECO:0007669"/>
    <property type="project" value="TreeGrafter"/>
</dbReference>
<dbReference type="SMART" id="SM00044">
    <property type="entry name" value="CYCc"/>
    <property type="match status" value="1"/>
</dbReference>
<evidence type="ECO:0000256" key="5">
    <source>
        <dbReference type="ARBA" id="ARBA00022692"/>
    </source>
</evidence>
<dbReference type="GO" id="GO:0004383">
    <property type="term" value="F:guanylate cyclase activity"/>
    <property type="evidence" value="ECO:0007669"/>
    <property type="project" value="TreeGrafter"/>
</dbReference>
<feature type="transmembrane region" description="Helical" evidence="18">
    <location>
        <begin position="154"/>
        <end position="177"/>
    </location>
</feature>
<evidence type="ECO:0000256" key="17">
    <source>
        <dbReference type="RuleBase" id="RU000405"/>
    </source>
</evidence>
<dbReference type="PROSITE" id="PS00452">
    <property type="entry name" value="GUANYLATE_CYCLASE_1"/>
    <property type="match status" value="1"/>
</dbReference>
<dbReference type="InterPro" id="IPR048432">
    <property type="entry name" value="MASE7"/>
</dbReference>
<dbReference type="FunFam" id="3.30.70.1230:FF:000033">
    <property type="entry name" value="Adenylate cyclase"/>
    <property type="match status" value="1"/>
</dbReference>
<dbReference type="CDD" id="cd07302">
    <property type="entry name" value="CHD"/>
    <property type="match status" value="1"/>
</dbReference>
<feature type="domain" description="Guanylate cyclase" evidence="19">
    <location>
        <begin position="226"/>
        <end position="353"/>
    </location>
</feature>
<evidence type="ECO:0000259" key="19">
    <source>
        <dbReference type="PROSITE" id="PS50125"/>
    </source>
</evidence>
<evidence type="ECO:0000256" key="2">
    <source>
        <dbReference type="ARBA" id="ARBA00004370"/>
    </source>
</evidence>
<keyword evidence="9" id="KW-0460">Magnesium</keyword>
<evidence type="ECO:0000256" key="6">
    <source>
        <dbReference type="ARBA" id="ARBA00022723"/>
    </source>
</evidence>
<evidence type="ECO:0000256" key="11">
    <source>
        <dbReference type="ARBA" id="ARBA00022998"/>
    </source>
</evidence>
<dbReference type="AlphaFoldDB" id="A0A2P9AKS7"/>
<sequence length="403" mass="44223">MLPNIRLGTERYPEKVARRLRGLNIVTWIASATHAFYVVALLPDFTRFWWLATGNAVAMLLYAGIPLLHRFGRLAGPVAVTVIFYADVSAYVWLLGTSIGIQFYFLIGVGLALLYVGPEYVALAAVSGAVAAFLITVLQLMVPYDTGLLPEWLFIASFVTNAFVSCGTLLLIVYYALREAARAEAAAEREYERSERLLTNILPSPIAARLKSESNVVIADRYDEASVLFADMAGFTALASETAPDDLVQFLNRVFSDFDRLVERHGLEKIKTTGDAYMVVSGVPMARPDHAEALAVLALEMCKAATEWRDARGRNVPVRIGIGGGPVVAGVVGTRKFFYDVWGDAVNVAARMETTGSAGKIQVSEDIYERLKEGFELEARGEIEVKGKGRMLTWFLLARKPPA</sequence>
<keyword evidence="7" id="KW-0547">Nucleotide-binding</keyword>
<keyword evidence="12 18" id="KW-0472">Membrane</keyword>
<feature type="transmembrane region" description="Helical" evidence="18">
    <location>
        <begin position="123"/>
        <end position="142"/>
    </location>
</feature>
<comment type="subunit">
    <text evidence="16">Homodimer. Can also exist as monomer.</text>
</comment>
<gene>
    <name evidence="20" type="primary">cya</name>
    <name evidence="20" type="ORF">BQ8482_200019</name>
</gene>
<dbReference type="InterPro" id="IPR001054">
    <property type="entry name" value="A/G_cyclase"/>
</dbReference>
<evidence type="ECO:0000256" key="15">
    <source>
        <dbReference type="ARBA" id="ARBA00032637"/>
    </source>
</evidence>
<reference evidence="21" key="1">
    <citation type="submission" date="2016-12" db="EMBL/GenBank/DDBJ databases">
        <authorList>
            <person name="Brunel B."/>
        </authorList>
    </citation>
    <scope>NUCLEOTIDE SEQUENCE [LARGE SCALE GENOMIC DNA]</scope>
</reference>
<dbReference type="EMBL" id="FUIG01000027">
    <property type="protein sequence ID" value="SJM31761.1"/>
    <property type="molecule type" value="Genomic_DNA"/>
</dbReference>
<dbReference type="InterPro" id="IPR050401">
    <property type="entry name" value="Cyclic_nucleotide_synthase"/>
</dbReference>
<dbReference type="Pfam" id="PF20967">
    <property type="entry name" value="MASE7"/>
    <property type="match status" value="1"/>
</dbReference>
<evidence type="ECO:0000256" key="4">
    <source>
        <dbReference type="ARBA" id="ARBA00021420"/>
    </source>
</evidence>
<dbReference type="InterPro" id="IPR029787">
    <property type="entry name" value="Nucleotide_cyclase"/>
</dbReference>
<keyword evidence="13 17" id="KW-0456">Lyase</keyword>
<dbReference type="Proteomes" id="UP000245698">
    <property type="component" value="Unassembled WGS sequence"/>
</dbReference>
<evidence type="ECO:0000256" key="13">
    <source>
        <dbReference type="ARBA" id="ARBA00023239"/>
    </source>
</evidence>
<keyword evidence="11" id="KW-0115">cAMP biosynthesis</keyword>
<evidence type="ECO:0000256" key="16">
    <source>
        <dbReference type="ARBA" id="ARBA00064436"/>
    </source>
</evidence>
<evidence type="ECO:0000256" key="12">
    <source>
        <dbReference type="ARBA" id="ARBA00023136"/>
    </source>
</evidence>
<keyword evidence="21" id="KW-1185">Reference proteome</keyword>
<dbReference type="GO" id="GO:0004016">
    <property type="term" value="F:adenylate cyclase activity"/>
    <property type="evidence" value="ECO:0007669"/>
    <property type="project" value="UniProtKB-EC"/>
</dbReference>
<dbReference type="GO" id="GO:0006171">
    <property type="term" value="P:cAMP biosynthetic process"/>
    <property type="evidence" value="ECO:0007669"/>
    <property type="project" value="UniProtKB-KW"/>
</dbReference>
<dbReference type="GO" id="GO:0046872">
    <property type="term" value="F:metal ion binding"/>
    <property type="evidence" value="ECO:0007669"/>
    <property type="project" value="UniProtKB-KW"/>
</dbReference>
<evidence type="ECO:0000256" key="10">
    <source>
        <dbReference type="ARBA" id="ARBA00022989"/>
    </source>
</evidence>
<organism evidence="20 21">
    <name type="scientific">Mesorhizobium delmotii</name>
    <dbReference type="NCBI Taxonomy" id="1631247"/>
    <lineage>
        <taxon>Bacteria</taxon>
        <taxon>Pseudomonadati</taxon>
        <taxon>Pseudomonadota</taxon>
        <taxon>Alphaproteobacteria</taxon>
        <taxon>Hyphomicrobiales</taxon>
        <taxon>Phyllobacteriaceae</taxon>
        <taxon>Mesorhizobium</taxon>
    </lineage>
</organism>
<dbReference type="PANTHER" id="PTHR11920:SF335">
    <property type="entry name" value="GUANYLATE CYCLASE"/>
    <property type="match status" value="1"/>
</dbReference>
<dbReference type="GO" id="GO:0035556">
    <property type="term" value="P:intracellular signal transduction"/>
    <property type="evidence" value="ECO:0007669"/>
    <property type="project" value="InterPro"/>
</dbReference>
<dbReference type="GO" id="GO:0001653">
    <property type="term" value="F:peptide receptor activity"/>
    <property type="evidence" value="ECO:0007669"/>
    <property type="project" value="TreeGrafter"/>
</dbReference>
<dbReference type="EC" id="4.6.1.1" evidence="3"/>
<dbReference type="GO" id="GO:0005886">
    <property type="term" value="C:plasma membrane"/>
    <property type="evidence" value="ECO:0007669"/>
    <property type="project" value="TreeGrafter"/>
</dbReference>
<keyword evidence="5 18" id="KW-0812">Transmembrane</keyword>
<dbReference type="PROSITE" id="PS50125">
    <property type="entry name" value="GUANYLATE_CYCLASE_2"/>
    <property type="match status" value="1"/>
</dbReference>
<protein>
    <recommendedName>
        <fullName evidence="4">Adenylate cyclase</fullName>
        <ecNumber evidence="3">4.6.1.1</ecNumber>
    </recommendedName>
    <alternativeName>
        <fullName evidence="14">ATP pyrophosphate-lyase</fullName>
    </alternativeName>
    <alternativeName>
        <fullName evidence="15">Adenylyl cyclase</fullName>
    </alternativeName>
</protein>
<evidence type="ECO:0000256" key="18">
    <source>
        <dbReference type="SAM" id="Phobius"/>
    </source>
</evidence>
<keyword evidence="6" id="KW-0479">Metal-binding</keyword>
<dbReference type="InterPro" id="IPR018297">
    <property type="entry name" value="A/G_cyclase_CS"/>
</dbReference>
<keyword evidence="10 18" id="KW-1133">Transmembrane helix</keyword>
<comment type="subcellular location">
    <subcellularLocation>
        <location evidence="2">Membrane</location>
    </subcellularLocation>
</comment>
<feature type="transmembrane region" description="Helical" evidence="18">
    <location>
        <begin position="21"/>
        <end position="42"/>
    </location>
</feature>
<dbReference type="PANTHER" id="PTHR11920">
    <property type="entry name" value="GUANYLYL CYCLASE"/>
    <property type="match status" value="1"/>
</dbReference>
<comment type="catalytic activity">
    <reaction evidence="1">
        <text>ATP = 3',5'-cyclic AMP + diphosphate</text>
        <dbReference type="Rhea" id="RHEA:15389"/>
        <dbReference type="ChEBI" id="CHEBI:30616"/>
        <dbReference type="ChEBI" id="CHEBI:33019"/>
        <dbReference type="ChEBI" id="CHEBI:58165"/>
        <dbReference type="EC" id="4.6.1.1"/>
    </reaction>
</comment>
<dbReference type="SUPFAM" id="SSF55073">
    <property type="entry name" value="Nucleotide cyclase"/>
    <property type="match status" value="1"/>
</dbReference>
<evidence type="ECO:0000256" key="7">
    <source>
        <dbReference type="ARBA" id="ARBA00022741"/>
    </source>
</evidence>
<evidence type="ECO:0000256" key="3">
    <source>
        <dbReference type="ARBA" id="ARBA00012201"/>
    </source>
</evidence>
<evidence type="ECO:0000256" key="1">
    <source>
        <dbReference type="ARBA" id="ARBA00001593"/>
    </source>
</evidence>
<evidence type="ECO:0000256" key="14">
    <source>
        <dbReference type="ARBA" id="ARBA00032597"/>
    </source>
</evidence>
<feature type="transmembrane region" description="Helical" evidence="18">
    <location>
        <begin position="48"/>
        <end position="67"/>
    </location>
</feature>
<proteinExistence type="inferred from homology"/>
<feature type="transmembrane region" description="Helical" evidence="18">
    <location>
        <begin position="74"/>
        <end position="93"/>
    </location>
</feature>
<feature type="transmembrane region" description="Helical" evidence="18">
    <location>
        <begin position="99"/>
        <end position="116"/>
    </location>
</feature>
<evidence type="ECO:0000313" key="21">
    <source>
        <dbReference type="Proteomes" id="UP000245698"/>
    </source>
</evidence>
<name>A0A2P9AKS7_9HYPH</name>
<dbReference type="RefSeq" id="WP_123148966.1">
    <property type="nucleotide sequence ID" value="NZ_FUIG01000027.1"/>
</dbReference>
<evidence type="ECO:0000256" key="8">
    <source>
        <dbReference type="ARBA" id="ARBA00022840"/>
    </source>
</evidence>
<dbReference type="Gene3D" id="3.30.70.1230">
    <property type="entry name" value="Nucleotide cyclase"/>
    <property type="match status" value="1"/>
</dbReference>
<evidence type="ECO:0000313" key="20">
    <source>
        <dbReference type="EMBL" id="SJM31761.1"/>
    </source>
</evidence>
<evidence type="ECO:0000256" key="9">
    <source>
        <dbReference type="ARBA" id="ARBA00022842"/>
    </source>
</evidence>